<accession>A0ACC0ATN0</accession>
<gene>
    <name evidence="1" type="ORF">M9H77_22670</name>
</gene>
<dbReference type="Proteomes" id="UP001060085">
    <property type="component" value="Linkage Group LG05"/>
</dbReference>
<proteinExistence type="predicted"/>
<evidence type="ECO:0000313" key="1">
    <source>
        <dbReference type="EMBL" id="KAI5663347.1"/>
    </source>
</evidence>
<organism evidence="1 2">
    <name type="scientific">Catharanthus roseus</name>
    <name type="common">Madagascar periwinkle</name>
    <name type="synonym">Vinca rosea</name>
    <dbReference type="NCBI Taxonomy" id="4058"/>
    <lineage>
        <taxon>Eukaryota</taxon>
        <taxon>Viridiplantae</taxon>
        <taxon>Streptophyta</taxon>
        <taxon>Embryophyta</taxon>
        <taxon>Tracheophyta</taxon>
        <taxon>Spermatophyta</taxon>
        <taxon>Magnoliopsida</taxon>
        <taxon>eudicotyledons</taxon>
        <taxon>Gunneridae</taxon>
        <taxon>Pentapetalae</taxon>
        <taxon>asterids</taxon>
        <taxon>lamiids</taxon>
        <taxon>Gentianales</taxon>
        <taxon>Apocynaceae</taxon>
        <taxon>Rauvolfioideae</taxon>
        <taxon>Vinceae</taxon>
        <taxon>Catharanthinae</taxon>
        <taxon>Catharanthus</taxon>
    </lineage>
</organism>
<comment type="caution">
    <text evidence="1">The sequence shown here is derived from an EMBL/GenBank/DDBJ whole genome shotgun (WGS) entry which is preliminary data.</text>
</comment>
<sequence>MVTSIETTSSNLNVPVPASITNVVSSIVVHVSITLLHINPIFLLKSHGHVLQNFGVVGSSSQQQVVLTESPARPVVSTNVEYSGIVNELVVLKTLKGKNKKRVRESTRIRELSESSKRTRIIKSGFRLVSAEKALNDIFYDNFHAKKYNLVKTRGITVENYFAEESLSKISSIDLLDSISNFESSFNGIVYVRKEVVDFNVEELLLKEEMDLDIVTRELTEGYKRNLARRREARPKPLQNHSSPSNFCMCPHLLLSINMLIGFSFRSFNSRLPLF</sequence>
<evidence type="ECO:0000313" key="2">
    <source>
        <dbReference type="Proteomes" id="UP001060085"/>
    </source>
</evidence>
<reference evidence="2" key="1">
    <citation type="journal article" date="2023" name="Nat. Plants">
        <title>Single-cell RNA sequencing provides a high-resolution roadmap for understanding the multicellular compartmentation of specialized metabolism.</title>
        <authorList>
            <person name="Sun S."/>
            <person name="Shen X."/>
            <person name="Li Y."/>
            <person name="Li Y."/>
            <person name="Wang S."/>
            <person name="Li R."/>
            <person name="Zhang H."/>
            <person name="Shen G."/>
            <person name="Guo B."/>
            <person name="Wei J."/>
            <person name="Xu J."/>
            <person name="St-Pierre B."/>
            <person name="Chen S."/>
            <person name="Sun C."/>
        </authorList>
    </citation>
    <scope>NUCLEOTIDE SEQUENCE [LARGE SCALE GENOMIC DNA]</scope>
</reference>
<keyword evidence="2" id="KW-1185">Reference proteome</keyword>
<protein>
    <submittedName>
        <fullName evidence="1">Uncharacterized protein</fullName>
    </submittedName>
</protein>
<name>A0ACC0ATN0_CATRO</name>
<dbReference type="EMBL" id="CM044705">
    <property type="protein sequence ID" value="KAI5663347.1"/>
    <property type="molecule type" value="Genomic_DNA"/>
</dbReference>